<evidence type="ECO:0000313" key="3">
    <source>
        <dbReference type="EMBL" id="GEN24517.1"/>
    </source>
</evidence>
<dbReference type="InterPro" id="IPR050237">
    <property type="entry name" value="ATP-dep_AMP-bd_enzyme"/>
</dbReference>
<dbReference type="Proteomes" id="UP000184123">
    <property type="component" value="Unassembled WGS sequence"/>
</dbReference>
<dbReference type="Pfam" id="PF00501">
    <property type="entry name" value="AMP-binding"/>
    <property type="match status" value="1"/>
</dbReference>
<dbReference type="PROSITE" id="PS00455">
    <property type="entry name" value="AMP_BINDING"/>
    <property type="match status" value="1"/>
</dbReference>
<evidence type="ECO:0000313" key="5">
    <source>
        <dbReference type="Proteomes" id="UP000184123"/>
    </source>
</evidence>
<dbReference type="EMBL" id="FRCA01000009">
    <property type="protein sequence ID" value="SHM55269.1"/>
    <property type="molecule type" value="Genomic_DNA"/>
</dbReference>
<dbReference type="InterPro" id="IPR020845">
    <property type="entry name" value="AMP-binding_CS"/>
</dbReference>
<evidence type="ECO:0000259" key="1">
    <source>
        <dbReference type="Pfam" id="PF00501"/>
    </source>
</evidence>
<evidence type="ECO:0000313" key="4">
    <source>
        <dbReference type="EMBL" id="SHM55269.1"/>
    </source>
</evidence>
<reference evidence="4 5" key="1">
    <citation type="submission" date="2016-11" db="EMBL/GenBank/DDBJ databases">
        <authorList>
            <person name="Jaros S."/>
            <person name="Januszkiewicz K."/>
            <person name="Wedrychowicz H."/>
        </authorList>
    </citation>
    <scope>NUCLEOTIDE SEQUENCE [LARGE SCALE GENOMIC DNA]</scope>
    <source>
        <strain evidence="4 5">DSM 4740</strain>
    </source>
</reference>
<organism evidence="4 5">
    <name type="scientific">Halomonas cupida</name>
    <dbReference type="NCBI Taxonomy" id="44933"/>
    <lineage>
        <taxon>Bacteria</taxon>
        <taxon>Pseudomonadati</taxon>
        <taxon>Pseudomonadota</taxon>
        <taxon>Gammaproteobacteria</taxon>
        <taxon>Oceanospirillales</taxon>
        <taxon>Halomonadaceae</taxon>
        <taxon>Halomonas</taxon>
    </lineage>
</organism>
<dbReference type="Proteomes" id="UP000321726">
    <property type="component" value="Unassembled WGS sequence"/>
</dbReference>
<dbReference type="CDD" id="cd12119">
    <property type="entry name" value="ttLC_FACS_AlkK_like"/>
    <property type="match status" value="1"/>
</dbReference>
<dbReference type="RefSeq" id="WP_073436284.1">
    <property type="nucleotide sequence ID" value="NZ_BJXU01000094.1"/>
</dbReference>
<keyword evidence="3" id="KW-0436">Ligase</keyword>
<reference evidence="3 6" key="2">
    <citation type="submission" date="2019-07" db="EMBL/GenBank/DDBJ databases">
        <title>Whole genome shotgun sequence of Halomonas cupida NBRC 102219.</title>
        <authorList>
            <person name="Hosoyama A."/>
            <person name="Uohara A."/>
            <person name="Ohji S."/>
            <person name="Ichikawa N."/>
        </authorList>
    </citation>
    <scope>NUCLEOTIDE SEQUENCE [LARGE SCALE GENOMIC DNA]</scope>
    <source>
        <strain evidence="3 6">NBRC 102219</strain>
    </source>
</reference>
<feature type="domain" description="AMP-binding enzyme C-terminal" evidence="2">
    <location>
        <begin position="464"/>
        <end position="538"/>
    </location>
</feature>
<dbReference type="InterPro" id="IPR025110">
    <property type="entry name" value="AMP-bd_C"/>
</dbReference>
<evidence type="ECO:0000313" key="6">
    <source>
        <dbReference type="Proteomes" id="UP000321726"/>
    </source>
</evidence>
<dbReference type="PANTHER" id="PTHR43767">
    <property type="entry name" value="LONG-CHAIN-FATTY-ACID--COA LIGASE"/>
    <property type="match status" value="1"/>
</dbReference>
<accession>A0A1M7JQA3</accession>
<dbReference type="PANTHER" id="PTHR43767:SF11">
    <property type="entry name" value="MEDIUM-CHAIN-FATTY-ACID--COA LIGASE"/>
    <property type="match status" value="1"/>
</dbReference>
<proteinExistence type="predicted"/>
<dbReference type="NCBIfam" id="NF004837">
    <property type="entry name" value="PRK06187.1"/>
    <property type="match status" value="1"/>
</dbReference>
<dbReference type="Gene3D" id="3.40.50.12780">
    <property type="entry name" value="N-terminal domain of ligase-like"/>
    <property type="match status" value="1"/>
</dbReference>
<dbReference type="GO" id="GO:0016877">
    <property type="term" value="F:ligase activity, forming carbon-sulfur bonds"/>
    <property type="evidence" value="ECO:0007669"/>
    <property type="project" value="UniProtKB-ARBA"/>
</dbReference>
<dbReference type="OrthoDB" id="9803968at2"/>
<dbReference type="Gene3D" id="3.30.300.30">
    <property type="match status" value="1"/>
</dbReference>
<dbReference type="AlphaFoldDB" id="A0A1M7JQA3"/>
<dbReference type="InterPro" id="IPR045851">
    <property type="entry name" value="AMP-bd_C_sf"/>
</dbReference>
<feature type="domain" description="AMP-dependent synthetase/ligase" evidence="1">
    <location>
        <begin position="24"/>
        <end position="400"/>
    </location>
</feature>
<sequence>MRGQMMFQALTTGSLIDHAARYHAGTEIVSVATLGGVERTCWSEVSANARRLASALDQLGVAAGARCGTIAWNNRRHLEIYFGVGAGGRVTHTINPRLSPEHLIYIINDAADEILFFDHTFLPFIPQLRPHLTTVKHYVLMGPRDEEASNTLDGLQFFDELITSGDAQYTWPELDETTPAALCYTSGTTGKPKGVLNSHRSLVLHALGGNQPDGTCISARDSLLPVVPMFHVNAWGIPFIAAIAGARLVLPGPNLDGDSLLKLLTEEKVNVAFGVPTIWMGLLATLKSSGAQLPDLERSFVGGTALPPSMISTFRDDYGVELIHAWGMTETTPIGTINMPLHKHGELPLEQQREIRHAQGRPIFGVELRVVDAEGNTLPNDGKSQGNLQVRGHWVIERYYSHDKNSLDKGGLDKEGKEENTLTDDGWFDTGDIATLDENGYLIIRDRAKDIIKSGGEWISTVDLENIAIAHPGVANAAAIAAWHPRWDERPVLVCVRAEGSDVEESQLLADYEGKVAKWQIPDRAIFVDALPMSATGKVLKNRLRDEYGQILAEDRE</sequence>
<dbReference type="EMBL" id="BJXU01000094">
    <property type="protein sequence ID" value="GEN24517.1"/>
    <property type="molecule type" value="Genomic_DNA"/>
</dbReference>
<dbReference type="InterPro" id="IPR000873">
    <property type="entry name" value="AMP-dep_synth/lig_dom"/>
</dbReference>
<name>A0A1M7JQA3_9GAMM</name>
<dbReference type="SUPFAM" id="SSF56801">
    <property type="entry name" value="Acetyl-CoA synthetase-like"/>
    <property type="match status" value="1"/>
</dbReference>
<gene>
    <name evidence="3" type="ORF">HCU01_24660</name>
    <name evidence="4" type="ORF">SAMN05660971_03270</name>
</gene>
<protein>
    <submittedName>
        <fullName evidence="4">Fatty-acyl-CoA synthase</fullName>
    </submittedName>
    <submittedName>
        <fullName evidence="3">Long-chain-fatty-acid--CoA ligase</fullName>
    </submittedName>
</protein>
<dbReference type="STRING" id="44933.SAMN05660971_03270"/>
<evidence type="ECO:0000259" key="2">
    <source>
        <dbReference type="Pfam" id="PF13193"/>
    </source>
</evidence>
<dbReference type="InterPro" id="IPR042099">
    <property type="entry name" value="ANL_N_sf"/>
</dbReference>
<dbReference type="Pfam" id="PF13193">
    <property type="entry name" value="AMP-binding_C"/>
    <property type="match status" value="1"/>
</dbReference>
<keyword evidence="6" id="KW-1185">Reference proteome</keyword>